<accession>A0A0Q3XB86</accession>
<evidence type="ECO:0000313" key="2">
    <source>
        <dbReference type="EMBL" id="KQL61277.1"/>
    </source>
</evidence>
<organism evidence="2 3">
    <name type="scientific">Amazona aestiva</name>
    <name type="common">Blue-fronted Amazon parrot</name>
    <dbReference type="NCBI Taxonomy" id="12930"/>
    <lineage>
        <taxon>Eukaryota</taxon>
        <taxon>Metazoa</taxon>
        <taxon>Chordata</taxon>
        <taxon>Craniata</taxon>
        <taxon>Vertebrata</taxon>
        <taxon>Euteleostomi</taxon>
        <taxon>Archelosauria</taxon>
        <taxon>Archosauria</taxon>
        <taxon>Dinosauria</taxon>
        <taxon>Saurischia</taxon>
        <taxon>Theropoda</taxon>
        <taxon>Coelurosauria</taxon>
        <taxon>Aves</taxon>
        <taxon>Neognathae</taxon>
        <taxon>Neoaves</taxon>
        <taxon>Telluraves</taxon>
        <taxon>Australaves</taxon>
        <taxon>Psittaciformes</taxon>
        <taxon>Psittacidae</taxon>
        <taxon>Amazona</taxon>
    </lineage>
</organism>
<reference evidence="2 3" key="1">
    <citation type="submission" date="2015-10" db="EMBL/GenBank/DDBJ databases">
        <authorList>
            <person name="Gilbert D.G."/>
        </authorList>
    </citation>
    <scope>NUCLEOTIDE SEQUENCE [LARGE SCALE GENOMIC DNA]</scope>
    <source>
        <strain evidence="2">FVVF132</strain>
    </source>
</reference>
<dbReference type="Proteomes" id="UP000051836">
    <property type="component" value="Unassembled WGS sequence"/>
</dbReference>
<feature type="region of interest" description="Disordered" evidence="1">
    <location>
        <begin position="1"/>
        <end position="26"/>
    </location>
</feature>
<comment type="caution">
    <text evidence="2">The sequence shown here is derived from an EMBL/GenBank/DDBJ whole genome shotgun (WGS) entry which is preliminary data.</text>
</comment>
<sequence>MLNMSQDAVGGDLGHKEGMHTNPGGLEGVFLGSGYNQPKLFRYMIDPEDEAASRTKVGLQVEPMEVDIEVKEAMEVDVEDDEAVEVD</sequence>
<name>A0A0Q3XB86_AMAAE</name>
<evidence type="ECO:0000313" key="3">
    <source>
        <dbReference type="Proteomes" id="UP000051836"/>
    </source>
</evidence>
<gene>
    <name evidence="2" type="ORF">AAES_58054</name>
</gene>
<keyword evidence="3" id="KW-1185">Reference proteome</keyword>
<dbReference type="AlphaFoldDB" id="A0A0Q3XB86"/>
<protein>
    <submittedName>
        <fullName evidence="2">Uncharacterized protein</fullName>
    </submittedName>
</protein>
<dbReference type="EMBL" id="LMAW01000002">
    <property type="protein sequence ID" value="KQL61277.1"/>
    <property type="molecule type" value="Genomic_DNA"/>
</dbReference>
<evidence type="ECO:0000256" key="1">
    <source>
        <dbReference type="SAM" id="MobiDB-lite"/>
    </source>
</evidence>
<proteinExistence type="predicted"/>